<keyword evidence="2" id="KW-1185">Reference proteome</keyword>
<proteinExistence type="predicted"/>
<evidence type="ECO:0000313" key="1">
    <source>
        <dbReference type="EMBL" id="NHO32479.1"/>
    </source>
</evidence>
<name>A0ABX0K802_9PROT</name>
<accession>A0ABX0K802</accession>
<protein>
    <submittedName>
        <fullName evidence="1">DUF3574 domain-containing protein</fullName>
    </submittedName>
</protein>
<dbReference type="RefSeq" id="WP_173577008.1">
    <property type="nucleotide sequence ID" value="NZ_WOSW01000011.1"/>
</dbReference>
<dbReference type="Pfam" id="PF12098">
    <property type="entry name" value="DUF3574"/>
    <property type="match status" value="1"/>
</dbReference>
<comment type="caution">
    <text evidence="1">The sequence shown here is derived from an EMBL/GenBank/DDBJ whole genome shotgun (WGS) entry which is preliminary data.</text>
</comment>
<reference evidence="1 2" key="1">
    <citation type="journal article" date="2020" name="Int. J. Syst. Evol. Microbiol.">
        <title>Novel acetic acid bacteria from cider fermentations: Acetobacter conturbans sp. nov. and Acetobacter fallax sp. nov.</title>
        <authorList>
            <person name="Sombolestani A.S."/>
            <person name="Cleenwerck I."/>
            <person name="Cnockaert M."/>
            <person name="Borremans W."/>
            <person name="Wieme A.D."/>
            <person name="De Vuyst L."/>
            <person name="Vandamme P."/>
        </authorList>
    </citation>
    <scope>NUCLEOTIDE SEQUENCE [LARGE SCALE GENOMIC DNA]</scope>
    <source>
        <strain evidence="1 2">LMG 1637</strain>
    </source>
</reference>
<evidence type="ECO:0000313" key="2">
    <source>
        <dbReference type="Proteomes" id="UP000615326"/>
    </source>
</evidence>
<organism evidence="1 2">
    <name type="scientific">Acetobacter fallax</name>
    <dbReference type="NCBI Taxonomy" id="1737473"/>
    <lineage>
        <taxon>Bacteria</taxon>
        <taxon>Pseudomonadati</taxon>
        <taxon>Pseudomonadota</taxon>
        <taxon>Alphaproteobacteria</taxon>
        <taxon>Acetobacterales</taxon>
        <taxon>Acetobacteraceae</taxon>
        <taxon>Acetobacter</taxon>
    </lineage>
</organism>
<dbReference type="Proteomes" id="UP000615326">
    <property type="component" value="Unassembled WGS sequence"/>
</dbReference>
<gene>
    <name evidence="1" type="ORF">GOB84_07865</name>
</gene>
<dbReference type="InterPro" id="IPR021957">
    <property type="entry name" value="DUF3574"/>
</dbReference>
<sequence length="99" mass="11077">MFGLTRPHGGIVAEAEWQDFLRDVVTPRFPAGLTIQNVTGQWQDRETGRIGTEPSRLIWVVTDDMPDLAGKLSAIREEYKTRFQQQAVGLVVSPVCSSF</sequence>
<dbReference type="EMBL" id="WOSW01000011">
    <property type="protein sequence ID" value="NHO32479.1"/>
    <property type="molecule type" value="Genomic_DNA"/>
</dbReference>